<dbReference type="Pfam" id="PF21998">
    <property type="entry name" value="FERM_C1_MyoVII"/>
    <property type="match status" value="1"/>
</dbReference>
<dbReference type="InterPro" id="IPR001452">
    <property type="entry name" value="SH3_domain"/>
</dbReference>
<dbReference type="GO" id="GO:0003779">
    <property type="term" value="F:actin binding"/>
    <property type="evidence" value="ECO:0007669"/>
    <property type="project" value="UniProtKB-KW"/>
</dbReference>
<name>A0A401RMH1_CHIPU</name>
<organism evidence="11 12">
    <name type="scientific">Chiloscyllium punctatum</name>
    <name type="common">Brownbanded bambooshark</name>
    <name type="synonym">Hemiscyllium punctatum</name>
    <dbReference type="NCBI Taxonomy" id="137246"/>
    <lineage>
        <taxon>Eukaryota</taxon>
        <taxon>Metazoa</taxon>
        <taxon>Chordata</taxon>
        <taxon>Craniata</taxon>
        <taxon>Vertebrata</taxon>
        <taxon>Chondrichthyes</taxon>
        <taxon>Elasmobranchii</taxon>
        <taxon>Galeomorphii</taxon>
        <taxon>Galeoidea</taxon>
        <taxon>Orectolobiformes</taxon>
        <taxon>Hemiscylliidae</taxon>
        <taxon>Chiloscyllium</taxon>
    </lineage>
</organism>
<dbReference type="SUPFAM" id="SSF47031">
    <property type="entry name" value="Second domain of FERM"/>
    <property type="match status" value="1"/>
</dbReference>
<dbReference type="GO" id="GO:0005856">
    <property type="term" value="C:cytoskeleton"/>
    <property type="evidence" value="ECO:0007669"/>
    <property type="project" value="InterPro"/>
</dbReference>
<dbReference type="InterPro" id="IPR014352">
    <property type="entry name" value="FERM/acyl-CoA-bd_prot_sf"/>
</dbReference>
<feature type="domain" description="SH3" evidence="8">
    <location>
        <begin position="429"/>
        <end position="495"/>
    </location>
</feature>
<dbReference type="InterPro" id="IPR011993">
    <property type="entry name" value="PH-like_dom_sf"/>
</dbReference>
<dbReference type="Gene3D" id="1.25.40.530">
    <property type="entry name" value="MyTH4 domain"/>
    <property type="match status" value="1"/>
</dbReference>
<evidence type="ECO:0000256" key="7">
    <source>
        <dbReference type="PROSITE-ProRule" id="PRU00192"/>
    </source>
</evidence>
<keyword evidence="12" id="KW-1185">Reference proteome</keyword>
<reference evidence="11 12" key="1">
    <citation type="journal article" date="2018" name="Nat. Ecol. Evol.">
        <title>Shark genomes provide insights into elasmobranch evolution and the origin of vertebrates.</title>
        <authorList>
            <person name="Hara Y"/>
            <person name="Yamaguchi K"/>
            <person name="Onimaru K"/>
            <person name="Kadota M"/>
            <person name="Koyanagi M"/>
            <person name="Keeley SD"/>
            <person name="Tatsumi K"/>
            <person name="Tanaka K"/>
            <person name="Motone F"/>
            <person name="Kageyama Y"/>
            <person name="Nozu R"/>
            <person name="Adachi N"/>
            <person name="Nishimura O"/>
            <person name="Nakagawa R"/>
            <person name="Tanegashima C"/>
            <person name="Kiyatake I"/>
            <person name="Matsumoto R"/>
            <person name="Murakumo K"/>
            <person name="Nishida K"/>
            <person name="Terakita A"/>
            <person name="Kuratani S"/>
            <person name="Sato K"/>
            <person name="Hyodo S Kuraku.S."/>
        </authorList>
    </citation>
    <scope>NUCLEOTIDE SEQUENCE [LARGE SCALE GENOMIC DNA]</scope>
</reference>
<proteinExistence type="inferred from homology"/>
<dbReference type="SMART" id="SM00295">
    <property type="entry name" value="B41"/>
    <property type="match status" value="1"/>
</dbReference>
<dbReference type="SMART" id="SM00139">
    <property type="entry name" value="MyTH4"/>
    <property type="match status" value="1"/>
</dbReference>
<keyword evidence="5" id="KW-0677">Repeat</keyword>
<comment type="subcellular location">
    <subcellularLocation>
        <location evidence="1">Cytoplasm</location>
    </subcellularLocation>
</comment>
<evidence type="ECO:0000259" key="8">
    <source>
        <dbReference type="PROSITE" id="PS50002"/>
    </source>
</evidence>
<dbReference type="PROSITE" id="PS50002">
    <property type="entry name" value="SH3"/>
    <property type="match status" value="1"/>
</dbReference>
<dbReference type="EMBL" id="BEZZ01003269">
    <property type="protein sequence ID" value="GCC19328.1"/>
    <property type="molecule type" value="Genomic_DNA"/>
</dbReference>
<comment type="caution">
    <text evidence="11">The sequence shown here is derived from an EMBL/GenBank/DDBJ whole genome shotgun (WGS) entry which is preliminary data.</text>
</comment>
<dbReference type="InterPro" id="IPR029071">
    <property type="entry name" value="Ubiquitin-like_domsf"/>
</dbReference>
<sequence length="506" mass="56792">MYPGESAITDRPMSNLEKLHFIIGNAIARPNIRDEIYCQICKQLTACPKSNIKARGWILLCLCAGCFPPTDGFIKYLRNFIRNGPEGYVMYCAEHLRRTVANGARRKPPSYLELEATKQKGPIKVTVTLMNRLSCSIAIDSATTANELCKTVAGKIQLKDTFGFSIYIALYDSLSSLGSGNDHVLDAISQCEQYVKGQGGQERHTPFRLLYRKEIFTPWHDSNEDRISTDLIYQQIIRGIRSGEYSCEKEEELVEIAAKHYCVKFGVKFDPEKALEVVHGCISENHLKAKSPEEWSQLITEKVQDLFVSEKTNALKLKEQLVDFSRMKWPHMFSKFFKAVVFSGPSLPKNQLVFLTVSSVGVSLVDKSEKILLKWSYAEITGINTNRAPNLYGQSVAVSTLQGQEHTLSTSCATEIADLIVLFLNGLTRRSEYAIALHGSPRQDDPILLKYEKGDLIKLMRDKEIAEDSGWIQGQNEHSGKTGSLSLDSVYIIPTLVKPSQEVMVC</sequence>
<dbReference type="InterPro" id="IPR041793">
    <property type="entry name" value="MyoVII_FERM_C1"/>
</dbReference>
<gene>
    <name evidence="11" type="ORF">chiPu_0021041</name>
</gene>
<dbReference type="CDD" id="cd17092">
    <property type="entry name" value="FERM1_F1_Myosin-VII"/>
    <property type="match status" value="1"/>
</dbReference>
<dbReference type="PANTHER" id="PTHR22692">
    <property type="entry name" value="MYOSIN VII, XV"/>
    <property type="match status" value="1"/>
</dbReference>
<evidence type="ECO:0000256" key="3">
    <source>
        <dbReference type="ARBA" id="ARBA00022443"/>
    </source>
</evidence>
<dbReference type="PROSITE" id="PS50057">
    <property type="entry name" value="FERM_3"/>
    <property type="match status" value="1"/>
</dbReference>
<dbReference type="InterPro" id="IPR051567">
    <property type="entry name" value="Unconventional_Myosin_ATPase"/>
</dbReference>
<evidence type="ECO:0000256" key="6">
    <source>
        <dbReference type="ARBA" id="ARBA00023203"/>
    </source>
</evidence>
<dbReference type="CDD" id="cd14473">
    <property type="entry name" value="FERM_B-lobe"/>
    <property type="match status" value="1"/>
</dbReference>
<dbReference type="PROSITE" id="PS51016">
    <property type="entry name" value="MYTH4"/>
    <property type="match status" value="1"/>
</dbReference>
<evidence type="ECO:0000313" key="11">
    <source>
        <dbReference type="EMBL" id="GCC19328.1"/>
    </source>
</evidence>
<evidence type="ECO:0000259" key="10">
    <source>
        <dbReference type="PROSITE" id="PS51016"/>
    </source>
</evidence>
<dbReference type="Gene3D" id="3.10.20.90">
    <property type="entry name" value="Phosphatidylinositol 3-kinase Catalytic Subunit, Chain A, domain 1"/>
    <property type="match status" value="1"/>
</dbReference>
<comment type="similarity">
    <text evidence="2">Belongs to the TRAFAC class myosin-kinesin ATPase superfamily. Myosin family.</text>
</comment>
<dbReference type="Proteomes" id="UP000287033">
    <property type="component" value="Unassembled WGS sequence"/>
</dbReference>
<protein>
    <recommendedName>
        <fullName evidence="13">SH3 domain-containing protein</fullName>
    </recommendedName>
</protein>
<dbReference type="SUPFAM" id="SSF54236">
    <property type="entry name" value="Ubiquitin-like"/>
    <property type="match status" value="1"/>
</dbReference>
<accession>A0A401RMH1</accession>
<evidence type="ECO:0000256" key="5">
    <source>
        <dbReference type="ARBA" id="ARBA00022737"/>
    </source>
</evidence>
<evidence type="ECO:0008006" key="13">
    <source>
        <dbReference type="Google" id="ProtNLM"/>
    </source>
</evidence>
<dbReference type="InterPro" id="IPR019748">
    <property type="entry name" value="FERM_central"/>
</dbReference>
<evidence type="ECO:0000313" key="12">
    <source>
        <dbReference type="Proteomes" id="UP000287033"/>
    </source>
</evidence>
<dbReference type="Gene3D" id="2.30.30.40">
    <property type="entry name" value="SH3 Domains"/>
    <property type="match status" value="1"/>
</dbReference>
<evidence type="ECO:0000256" key="4">
    <source>
        <dbReference type="ARBA" id="ARBA00022490"/>
    </source>
</evidence>
<keyword evidence="6" id="KW-0009">Actin-binding</keyword>
<feature type="domain" description="FERM" evidence="9">
    <location>
        <begin position="123"/>
        <end position="431"/>
    </location>
</feature>
<dbReference type="AlphaFoldDB" id="A0A401RMH1"/>
<dbReference type="Gene3D" id="1.20.80.10">
    <property type="match status" value="1"/>
</dbReference>
<dbReference type="OMA" id="FAPWFEG"/>
<dbReference type="Pfam" id="PF00784">
    <property type="entry name" value="MyTH4"/>
    <property type="match status" value="1"/>
</dbReference>
<keyword evidence="4" id="KW-0963">Cytoplasm</keyword>
<dbReference type="Pfam" id="PF21989">
    <property type="entry name" value="RA_2"/>
    <property type="match status" value="1"/>
</dbReference>
<dbReference type="InterPro" id="IPR038185">
    <property type="entry name" value="MyTH4_dom_sf"/>
</dbReference>
<dbReference type="OrthoDB" id="6108017at2759"/>
<evidence type="ECO:0000256" key="1">
    <source>
        <dbReference type="ARBA" id="ARBA00004496"/>
    </source>
</evidence>
<keyword evidence="3 7" id="KW-0728">SH3 domain</keyword>
<dbReference type="GO" id="GO:0005737">
    <property type="term" value="C:cytoplasm"/>
    <property type="evidence" value="ECO:0007669"/>
    <property type="project" value="UniProtKB-SubCell"/>
</dbReference>
<evidence type="ECO:0000259" key="9">
    <source>
        <dbReference type="PROSITE" id="PS50057"/>
    </source>
</evidence>
<dbReference type="InterPro" id="IPR035963">
    <property type="entry name" value="FERM_2"/>
</dbReference>
<dbReference type="InterPro" id="IPR000299">
    <property type="entry name" value="FERM_domain"/>
</dbReference>
<dbReference type="Gene3D" id="2.30.29.30">
    <property type="entry name" value="Pleckstrin-homology domain (PH domain)/Phosphotyrosine-binding domain (PTB)"/>
    <property type="match status" value="1"/>
</dbReference>
<feature type="domain" description="MyTH4" evidence="10">
    <location>
        <begin position="1"/>
        <end position="118"/>
    </location>
</feature>
<evidence type="ECO:0000256" key="2">
    <source>
        <dbReference type="ARBA" id="ARBA00008314"/>
    </source>
</evidence>
<dbReference type="PANTHER" id="PTHR22692:SF24">
    <property type="entry name" value="MYOSIN VIIB"/>
    <property type="match status" value="1"/>
</dbReference>
<dbReference type="STRING" id="137246.A0A401RMH1"/>
<dbReference type="InterPro" id="IPR019749">
    <property type="entry name" value="Band_41_domain"/>
</dbReference>
<dbReference type="InterPro" id="IPR000857">
    <property type="entry name" value="MyTH4_dom"/>
</dbReference>